<dbReference type="HAMAP" id="MF_02080">
    <property type="entry name" value="FtsI_transpept"/>
    <property type="match status" value="1"/>
</dbReference>
<keyword evidence="2 16" id="KW-1003">Cell membrane</keyword>
<organism evidence="20 21">
    <name type="scientific">Jeongeupia chitinilytica</name>
    <dbReference type="NCBI Taxonomy" id="1041641"/>
    <lineage>
        <taxon>Bacteria</taxon>
        <taxon>Pseudomonadati</taxon>
        <taxon>Pseudomonadota</taxon>
        <taxon>Betaproteobacteria</taxon>
        <taxon>Neisseriales</taxon>
        <taxon>Chitinibacteraceae</taxon>
        <taxon>Jeongeupia</taxon>
    </lineage>
</organism>
<dbReference type="SUPFAM" id="SSF56601">
    <property type="entry name" value="beta-lactamase/transpeptidase-like"/>
    <property type="match status" value="1"/>
</dbReference>
<evidence type="ECO:0000256" key="1">
    <source>
        <dbReference type="ARBA" id="ARBA00004370"/>
    </source>
</evidence>
<feature type="compositionally biased region" description="Basic and acidic residues" evidence="17">
    <location>
        <begin position="617"/>
        <end position="626"/>
    </location>
</feature>
<evidence type="ECO:0000256" key="14">
    <source>
        <dbReference type="ARBA" id="ARBA00023306"/>
    </source>
</evidence>
<feature type="active site" description="Acyl-ester intermediate" evidence="16">
    <location>
        <position position="342"/>
    </location>
</feature>
<comment type="pathway">
    <text evidence="16">Cell wall biogenesis; peptidoglycan biosynthesis.</text>
</comment>
<dbReference type="InterPro" id="IPR037532">
    <property type="entry name" value="FtsI_transpept"/>
</dbReference>
<evidence type="ECO:0000256" key="12">
    <source>
        <dbReference type="ARBA" id="ARBA00023136"/>
    </source>
</evidence>
<evidence type="ECO:0000256" key="9">
    <source>
        <dbReference type="ARBA" id="ARBA00022960"/>
    </source>
</evidence>
<evidence type="ECO:0000256" key="2">
    <source>
        <dbReference type="ARBA" id="ARBA00022475"/>
    </source>
</evidence>
<dbReference type="PANTHER" id="PTHR30627:SF1">
    <property type="entry name" value="PEPTIDOGLYCAN D,D-TRANSPEPTIDASE FTSI"/>
    <property type="match status" value="1"/>
</dbReference>
<keyword evidence="5 16" id="KW-0121">Carboxypeptidase</keyword>
<comment type="subcellular location">
    <subcellularLocation>
        <location evidence="16">Cell inner membrane</location>
        <topology evidence="16">Single-pass membrane protein</topology>
    </subcellularLocation>
    <subcellularLocation>
        <location evidence="1">Membrane</location>
    </subcellularLocation>
</comment>
<dbReference type="Gene3D" id="3.40.710.10">
    <property type="entry name" value="DD-peptidase/beta-lactamase superfamily"/>
    <property type="match status" value="1"/>
</dbReference>
<keyword evidence="8 16" id="KW-0378">Hydrolase</keyword>
<reference evidence="21" key="1">
    <citation type="journal article" date="2019" name="Int. J. Syst. Evol. Microbiol.">
        <title>The Global Catalogue of Microorganisms (GCM) 10K type strain sequencing project: providing services to taxonomists for standard genome sequencing and annotation.</title>
        <authorList>
            <consortium name="The Broad Institute Genomics Platform"/>
            <consortium name="The Broad Institute Genome Sequencing Center for Infectious Disease"/>
            <person name="Wu L."/>
            <person name="Ma J."/>
        </authorList>
    </citation>
    <scope>NUCLEOTIDE SEQUENCE [LARGE SCALE GENOMIC DNA]</scope>
    <source>
        <strain evidence="21">KCTC 23701</strain>
    </source>
</reference>
<feature type="domain" description="Penicillin-binding protein dimerisation" evidence="19">
    <location>
        <begin position="68"/>
        <end position="254"/>
    </location>
</feature>
<comment type="caution">
    <text evidence="20">The sequence shown here is derived from an EMBL/GenBank/DDBJ whole genome shotgun (WGS) entry which is preliminary data.</text>
</comment>
<comment type="function">
    <text evidence="16">Catalyzes cross-linking of the peptidoglycan cell wall at the division septum.</text>
</comment>
<feature type="domain" description="Penicillin-binding protein transpeptidase" evidence="18">
    <location>
        <begin position="295"/>
        <end position="591"/>
    </location>
</feature>
<evidence type="ECO:0000256" key="16">
    <source>
        <dbReference type="HAMAP-Rule" id="MF_02080"/>
    </source>
</evidence>
<dbReference type="EMBL" id="BMYO01000006">
    <property type="protein sequence ID" value="GHD64803.1"/>
    <property type="molecule type" value="Genomic_DNA"/>
</dbReference>
<evidence type="ECO:0000256" key="10">
    <source>
        <dbReference type="ARBA" id="ARBA00022984"/>
    </source>
</evidence>
<keyword evidence="3 16" id="KW-0997">Cell inner membrane</keyword>
<dbReference type="InterPro" id="IPR012338">
    <property type="entry name" value="Beta-lactam/transpept-like"/>
</dbReference>
<dbReference type="RefSeq" id="WP_229797568.1">
    <property type="nucleotide sequence ID" value="NZ_BMYO01000006.1"/>
</dbReference>
<keyword evidence="7 16" id="KW-0812">Transmembrane</keyword>
<accession>A0ABQ3H3A7</accession>
<dbReference type="InterPro" id="IPR050515">
    <property type="entry name" value="Beta-lactam/transpept"/>
</dbReference>
<feature type="transmembrane region" description="Helical" evidence="16">
    <location>
        <begin position="23"/>
        <end position="45"/>
    </location>
</feature>
<evidence type="ECO:0000313" key="20">
    <source>
        <dbReference type="EMBL" id="GHD64803.1"/>
    </source>
</evidence>
<evidence type="ECO:0000259" key="18">
    <source>
        <dbReference type="Pfam" id="PF00905"/>
    </source>
</evidence>
<evidence type="ECO:0000256" key="4">
    <source>
        <dbReference type="ARBA" id="ARBA00022618"/>
    </source>
</evidence>
<keyword evidence="11 16" id="KW-1133">Transmembrane helix</keyword>
<keyword evidence="13 16" id="KW-0717">Septation</keyword>
<dbReference type="InterPro" id="IPR005311">
    <property type="entry name" value="PBP_dimer"/>
</dbReference>
<evidence type="ECO:0000313" key="21">
    <source>
        <dbReference type="Proteomes" id="UP000604737"/>
    </source>
</evidence>
<gene>
    <name evidence="16" type="primary">ftsI</name>
    <name evidence="20" type="ORF">GCM10007350_24560</name>
</gene>
<keyword evidence="6 16" id="KW-0645">Protease</keyword>
<dbReference type="InterPro" id="IPR036138">
    <property type="entry name" value="PBP_dimer_sf"/>
</dbReference>
<evidence type="ECO:0000256" key="3">
    <source>
        <dbReference type="ARBA" id="ARBA00022519"/>
    </source>
</evidence>
<keyword evidence="12 16" id="KW-0472">Membrane</keyword>
<evidence type="ECO:0000256" key="8">
    <source>
        <dbReference type="ARBA" id="ARBA00022801"/>
    </source>
</evidence>
<evidence type="ECO:0000256" key="5">
    <source>
        <dbReference type="ARBA" id="ARBA00022645"/>
    </source>
</evidence>
<dbReference type="PANTHER" id="PTHR30627">
    <property type="entry name" value="PEPTIDOGLYCAN D,D-TRANSPEPTIDASE"/>
    <property type="match status" value="1"/>
</dbReference>
<dbReference type="Proteomes" id="UP000604737">
    <property type="component" value="Unassembled WGS sequence"/>
</dbReference>
<keyword evidence="14 16" id="KW-0131">Cell cycle</keyword>
<comment type="similarity">
    <text evidence="16">Belongs to the transpeptidase family. FtsI subfamily.</text>
</comment>
<dbReference type="Gene3D" id="3.30.450.330">
    <property type="match status" value="1"/>
</dbReference>
<proteinExistence type="inferred from homology"/>
<keyword evidence="9 16" id="KW-0133">Cell shape</keyword>
<evidence type="ECO:0000256" key="11">
    <source>
        <dbReference type="ARBA" id="ARBA00022989"/>
    </source>
</evidence>
<dbReference type="InterPro" id="IPR001460">
    <property type="entry name" value="PCN-bd_Tpept"/>
</dbReference>
<dbReference type="EC" id="3.4.16.4" evidence="16"/>
<name>A0ABQ3H3A7_9NEIS</name>
<comment type="catalytic activity">
    <reaction evidence="16">
        <text>Preferential cleavage: (Ac)2-L-Lys-D-Ala-|-D-Ala. Also transpeptidation of peptidyl-alanyl moieties that are N-acyl substituents of D-alanine.</text>
        <dbReference type="EC" id="3.4.16.4"/>
    </reaction>
</comment>
<dbReference type="Pfam" id="PF03717">
    <property type="entry name" value="PBP_dimer"/>
    <property type="match status" value="1"/>
</dbReference>
<keyword evidence="15 16" id="KW-0961">Cell wall biogenesis/degradation</keyword>
<evidence type="ECO:0000256" key="13">
    <source>
        <dbReference type="ARBA" id="ARBA00023210"/>
    </source>
</evidence>
<protein>
    <recommendedName>
        <fullName evidence="16">Peptidoglycan D,D-transpeptidase FtsI</fullName>
        <ecNumber evidence="16">3.4.16.4</ecNumber>
    </recommendedName>
    <alternativeName>
        <fullName evidence="16">Penicillin-binding protein 3</fullName>
        <shortName evidence="16">PBP-3</shortName>
    </alternativeName>
</protein>
<sequence length="626" mass="68179">MNRMIPPTQARKRYSQQLKLERWRVWFVIAGLLGLFAILLGRGLWLQVFNEEFLQGQGEARYARTLRLEANRGMITDRNGEPLAISTPVQSIWASPRSIALLPAGQTRPDDWEPESDKDPVPLSQDEVAKLARALGMPAADVVKKLGDPRRTNKGEVIKDKEGKPSRPDFVWLRRQMNPQDAKNVLALNIPGVYAQAEYRRYYPAGEIMAQIIGYTNIDGHGQEGLELARDKLLSGQTGSRTVIRDRRGYIVEDISTIVPPKDGETLALSIDRRIQYLAYRELNKAVSDFDAAGGSIVVLDARTGEILALANSPSYNPNSRAPIDPSKKRNRAITDLYEPGSTLKPLTIAAAMQAGTINAKTTFNTSPGALSMGGFTIKDTHNYGVLTPEGILVHSSNIGALKVALTMPRETQWNMLNAVGIGQRPGLGFPGESSGKLRPFKTWYPIEQGTMGYGYGLSVSLMQMAKAYQIFATDGIEHPVSLIKQPAPMPGKQVISPELAQTIRGYLEKVTQPGGTATRAQVVGYRVAGKTGTARKQSGGNYADKKYVGSFVGLAPVSNPRLIVAVMIDEPDIKKSIYGGAVAAPVFSSVVAGTLRLLGIPPDAPTNNILLPSPQDTKEDEAWVP</sequence>
<dbReference type="Pfam" id="PF00905">
    <property type="entry name" value="Transpeptidase"/>
    <property type="match status" value="1"/>
</dbReference>
<evidence type="ECO:0000259" key="19">
    <source>
        <dbReference type="Pfam" id="PF03717"/>
    </source>
</evidence>
<evidence type="ECO:0000256" key="7">
    <source>
        <dbReference type="ARBA" id="ARBA00022692"/>
    </source>
</evidence>
<evidence type="ECO:0000256" key="6">
    <source>
        <dbReference type="ARBA" id="ARBA00022670"/>
    </source>
</evidence>
<feature type="region of interest" description="Disordered" evidence="17">
    <location>
        <begin position="607"/>
        <end position="626"/>
    </location>
</feature>
<keyword evidence="10 16" id="KW-0573">Peptidoglycan synthesis</keyword>
<evidence type="ECO:0000256" key="15">
    <source>
        <dbReference type="ARBA" id="ARBA00023316"/>
    </source>
</evidence>
<dbReference type="SUPFAM" id="SSF56519">
    <property type="entry name" value="Penicillin binding protein dimerisation domain"/>
    <property type="match status" value="1"/>
</dbReference>
<dbReference type="Gene3D" id="3.90.1310.10">
    <property type="entry name" value="Penicillin-binding protein 2a (Domain 2)"/>
    <property type="match status" value="1"/>
</dbReference>
<evidence type="ECO:0000256" key="17">
    <source>
        <dbReference type="SAM" id="MobiDB-lite"/>
    </source>
</evidence>
<keyword evidence="4 16" id="KW-0132">Cell division</keyword>
<keyword evidence="21" id="KW-1185">Reference proteome</keyword>